<dbReference type="AlphaFoldDB" id="A0ABD2PSM8"/>
<sequence length="415" mass="47486">MLGSQTTSNGTSKEKPVKSGLSPKMTSNSKERPEIEKRPGRGMKTQSFRGTARNDTQSLKSNSSIFRKKPEDVTTLQKGMASFLDSLADRDEMIKTLCEHVDLTTLMFYVVNKDEILKTEQQYTTEELKTLLESAIDNLWDEKTKKSKTVKRKEYIKRYQIINLILLKSLLSRKIPLENIFDFFKKVVFALLNEATVAQYDIFVWRVEANDILLWLSSLPKYKKQRPQGIEDWIAMLIAGKKAWNPNSSNVKAALKHGLMFVYILYKFLLKPIKEARIKAASEPEPELEPELEPEPDQVDGNICAESESESGIQAEKVKENECQESLHPEPRPEPKPEPKLELEPEPQLDQEQNETNSSRLQCSKKLKKSLESKKADKNENKQISQPPEPQPEPKLQPQQPSGDILVVFERVTCL</sequence>
<feature type="compositionally biased region" description="Acidic residues" evidence="1">
    <location>
        <begin position="344"/>
        <end position="353"/>
    </location>
</feature>
<dbReference type="EMBL" id="JBJKFK010002915">
    <property type="protein sequence ID" value="KAL3310484.1"/>
    <property type="molecule type" value="Genomic_DNA"/>
</dbReference>
<feature type="compositionally biased region" description="Basic and acidic residues" evidence="1">
    <location>
        <begin position="29"/>
        <end position="39"/>
    </location>
</feature>
<keyword evidence="3" id="KW-1185">Reference proteome</keyword>
<comment type="caution">
    <text evidence="2">The sequence shown here is derived from an EMBL/GenBank/DDBJ whole genome shotgun (WGS) entry which is preliminary data.</text>
</comment>
<evidence type="ECO:0000313" key="2">
    <source>
        <dbReference type="EMBL" id="KAL3310484.1"/>
    </source>
</evidence>
<organism evidence="2 3">
    <name type="scientific">Cichlidogyrus casuarinus</name>
    <dbReference type="NCBI Taxonomy" id="1844966"/>
    <lineage>
        <taxon>Eukaryota</taxon>
        <taxon>Metazoa</taxon>
        <taxon>Spiralia</taxon>
        <taxon>Lophotrochozoa</taxon>
        <taxon>Platyhelminthes</taxon>
        <taxon>Monogenea</taxon>
        <taxon>Monopisthocotylea</taxon>
        <taxon>Dactylogyridea</taxon>
        <taxon>Ancyrocephalidae</taxon>
        <taxon>Cichlidogyrus</taxon>
    </lineage>
</organism>
<feature type="compositionally biased region" description="Basic and acidic residues" evidence="1">
    <location>
        <begin position="316"/>
        <end position="343"/>
    </location>
</feature>
<name>A0ABD2PSM8_9PLAT</name>
<feature type="region of interest" description="Disordered" evidence="1">
    <location>
        <begin position="1"/>
        <end position="66"/>
    </location>
</feature>
<feature type="compositionally biased region" description="Acidic residues" evidence="1">
    <location>
        <begin position="284"/>
        <end position="298"/>
    </location>
</feature>
<evidence type="ECO:0000313" key="3">
    <source>
        <dbReference type="Proteomes" id="UP001626550"/>
    </source>
</evidence>
<feature type="region of interest" description="Disordered" evidence="1">
    <location>
        <begin position="281"/>
        <end position="405"/>
    </location>
</feature>
<dbReference type="Proteomes" id="UP001626550">
    <property type="component" value="Unassembled WGS sequence"/>
</dbReference>
<feature type="compositionally biased region" description="Basic and acidic residues" evidence="1">
    <location>
        <begin position="369"/>
        <end position="381"/>
    </location>
</feature>
<protein>
    <submittedName>
        <fullName evidence="2">Uncharacterized protein</fullName>
    </submittedName>
</protein>
<gene>
    <name evidence="2" type="ORF">Ciccas_010952</name>
</gene>
<feature type="compositionally biased region" description="Polar residues" evidence="1">
    <location>
        <begin position="1"/>
        <end position="11"/>
    </location>
</feature>
<feature type="compositionally biased region" description="Polar residues" evidence="1">
    <location>
        <begin position="44"/>
        <end position="65"/>
    </location>
</feature>
<proteinExistence type="predicted"/>
<reference evidence="2 3" key="1">
    <citation type="submission" date="2024-11" db="EMBL/GenBank/DDBJ databases">
        <title>Adaptive evolution of stress response genes in parasites aligns with host niche diversity.</title>
        <authorList>
            <person name="Hahn C."/>
            <person name="Resl P."/>
        </authorList>
    </citation>
    <scope>NUCLEOTIDE SEQUENCE [LARGE SCALE GENOMIC DNA]</scope>
    <source>
        <strain evidence="2">EGGRZ-B1_66</strain>
        <tissue evidence="2">Body</tissue>
    </source>
</reference>
<evidence type="ECO:0000256" key="1">
    <source>
        <dbReference type="SAM" id="MobiDB-lite"/>
    </source>
</evidence>
<accession>A0ABD2PSM8</accession>